<feature type="transmembrane region" description="Helical" evidence="7">
    <location>
        <begin position="130"/>
        <end position="152"/>
    </location>
</feature>
<evidence type="ECO:0000256" key="7">
    <source>
        <dbReference type="RuleBase" id="RU367100"/>
    </source>
</evidence>
<proteinExistence type="inferred from homology"/>
<keyword evidence="5 7" id="KW-1133">Transmembrane helix</keyword>
<evidence type="ECO:0000313" key="10">
    <source>
        <dbReference type="Proteomes" id="UP001153365"/>
    </source>
</evidence>
<dbReference type="PANTHER" id="PTHR40021:SF1">
    <property type="entry name" value="DEFECT AT LOW TEMPERATURE PROTEIN 1"/>
    <property type="match status" value="1"/>
</dbReference>
<name>A0AAV0APL1_PHAPC</name>
<evidence type="ECO:0000256" key="3">
    <source>
        <dbReference type="ARBA" id="ARBA00021353"/>
    </source>
</evidence>
<dbReference type="InterPro" id="IPR038869">
    <property type="entry name" value="DLT1"/>
</dbReference>
<feature type="region of interest" description="Disordered" evidence="8">
    <location>
        <begin position="1"/>
        <end position="47"/>
    </location>
</feature>
<evidence type="ECO:0000256" key="8">
    <source>
        <dbReference type="SAM" id="MobiDB-lite"/>
    </source>
</evidence>
<comment type="similarity">
    <text evidence="2 7">Belongs to the DLT1 family.</text>
</comment>
<dbReference type="EMBL" id="CALTRL010001116">
    <property type="protein sequence ID" value="CAH7671033.1"/>
    <property type="molecule type" value="Genomic_DNA"/>
</dbReference>
<dbReference type="PANTHER" id="PTHR40021">
    <property type="entry name" value="DEFECT AT LOW TEMPERATURE PROTEIN 1"/>
    <property type="match status" value="1"/>
</dbReference>
<evidence type="ECO:0000256" key="4">
    <source>
        <dbReference type="ARBA" id="ARBA00022692"/>
    </source>
</evidence>
<comment type="subcellular location">
    <subcellularLocation>
        <location evidence="7">Membrane</location>
        <topology evidence="7">Multi-pass membrane protein</topology>
    </subcellularLocation>
</comment>
<keyword evidence="10" id="KW-1185">Reference proteome</keyword>
<accession>A0AAV0APL1</accession>
<organism evidence="9 10">
    <name type="scientific">Phakopsora pachyrhizi</name>
    <name type="common">Asian soybean rust disease fungus</name>
    <dbReference type="NCBI Taxonomy" id="170000"/>
    <lineage>
        <taxon>Eukaryota</taxon>
        <taxon>Fungi</taxon>
        <taxon>Dikarya</taxon>
        <taxon>Basidiomycota</taxon>
        <taxon>Pucciniomycotina</taxon>
        <taxon>Pucciniomycetes</taxon>
        <taxon>Pucciniales</taxon>
        <taxon>Phakopsoraceae</taxon>
        <taxon>Phakopsora</taxon>
    </lineage>
</organism>
<gene>
    <name evidence="7" type="primary">DLT1</name>
    <name evidence="9" type="ORF">PPACK8108_LOCUS5784</name>
</gene>
<protein>
    <recommendedName>
        <fullName evidence="3 7">Defect at low temperature protein 1</fullName>
    </recommendedName>
</protein>
<evidence type="ECO:0000256" key="2">
    <source>
        <dbReference type="ARBA" id="ARBA00005550"/>
    </source>
</evidence>
<keyword evidence="6 7" id="KW-0472">Membrane</keyword>
<evidence type="ECO:0000256" key="1">
    <source>
        <dbReference type="ARBA" id="ARBA00002489"/>
    </source>
</evidence>
<keyword evidence="4 7" id="KW-0812">Transmembrane</keyword>
<evidence type="ECO:0000313" key="9">
    <source>
        <dbReference type="EMBL" id="CAH7671033.1"/>
    </source>
</evidence>
<dbReference type="GO" id="GO:0016020">
    <property type="term" value="C:membrane"/>
    <property type="evidence" value="ECO:0007669"/>
    <property type="project" value="UniProtKB-SubCell"/>
</dbReference>
<dbReference type="Proteomes" id="UP001153365">
    <property type="component" value="Unassembled WGS sequence"/>
</dbReference>
<comment type="caution">
    <text evidence="9">The sequence shown here is derived from an EMBL/GenBank/DDBJ whole genome shotgun (WGS) entry which is preliminary data.</text>
</comment>
<comment type="function">
    <text evidence="1 7">Required for growth under high-pressure and low-temperature conditions.</text>
</comment>
<sequence>MMIQGLLNRSVKRRRPTNNRTRNSSTPLTLRSNNSSNTNQKYCDDDEDDDGLNQQYYQLNSLNPNNPNPNNSNSVLSSVQTSVGERLTDRLISSHLYHRTSLIFFIFLSIIVAGLSIYDVIQQTLEKVKSIAILETTITIATQALGSVLITISRFLTVRRALTGIPKAYIPITERDLSRSVYDSINLEYLRTSVIYSCNNEPARFNDRKRIGLQGWGRPGTIFESKRFSDEILKGLAEFDRLLEEYLPGRSLGKSRIPTHRSTLESPLMRYRTILDPQSPNQPTPILLTPAHKVLFRRYLEITNRALRSNSNSLIPDSKVVDEQDFEFCCKTLMVLVERIESCKSQGWKNPTGFGDRDDPIYRGIRFRDAILNSAILLEESLEEKLRIKSQHSAAQVQSRMTNLRQNSLNLTTTTATLTNNDGVANGSSESIDARIRRLYLSLSNINVTDDSKSKDESRANGMNVVLNGFCDLIKRVEGLDDENISSESDPNVELRGCRECTRDEYEYCLRCVGILKKLH</sequence>
<evidence type="ECO:0000256" key="5">
    <source>
        <dbReference type="ARBA" id="ARBA00022989"/>
    </source>
</evidence>
<feature type="compositionally biased region" description="Low complexity" evidence="8">
    <location>
        <begin position="18"/>
        <end position="39"/>
    </location>
</feature>
<dbReference type="AlphaFoldDB" id="A0AAV0APL1"/>
<reference evidence="9" key="1">
    <citation type="submission" date="2022-06" db="EMBL/GenBank/DDBJ databases">
        <authorList>
            <consortium name="SYNGENTA / RWTH Aachen University"/>
        </authorList>
    </citation>
    <scope>NUCLEOTIDE SEQUENCE</scope>
</reference>
<feature type="transmembrane region" description="Helical" evidence="7">
    <location>
        <begin position="96"/>
        <end position="118"/>
    </location>
</feature>
<evidence type="ECO:0000256" key="6">
    <source>
        <dbReference type="ARBA" id="ARBA00023136"/>
    </source>
</evidence>